<reference evidence="6 7" key="1">
    <citation type="submission" date="2018-02" db="EMBL/GenBank/DDBJ databases">
        <title>The draft genome of Phyllobacterium myrsinacearum DSM5892.</title>
        <authorList>
            <person name="Li L."/>
            <person name="Liu L."/>
            <person name="Zhang X."/>
            <person name="Wang T."/>
        </authorList>
    </citation>
    <scope>NUCLEOTIDE SEQUENCE [LARGE SCALE GENOMIC DNA]</scope>
    <source>
        <strain evidence="6 7">DSM 5892</strain>
    </source>
</reference>
<dbReference type="InterPro" id="IPR001638">
    <property type="entry name" value="Solute-binding_3/MltF_N"/>
</dbReference>
<evidence type="ECO:0000256" key="2">
    <source>
        <dbReference type="ARBA" id="ARBA00010742"/>
    </source>
</evidence>
<dbReference type="SMART" id="SM00062">
    <property type="entry name" value="PBPb"/>
    <property type="match status" value="1"/>
</dbReference>
<dbReference type="GO" id="GO:0042918">
    <property type="term" value="P:alkanesulfonate transmembrane transport"/>
    <property type="evidence" value="ECO:0007669"/>
    <property type="project" value="TreeGrafter"/>
</dbReference>
<evidence type="ECO:0000313" key="6">
    <source>
        <dbReference type="EMBL" id="PRD58792.1"/>
    </source>
</evidence>
<comment type="similarity">
    <text evidence="2">Belongs to the bacterial solute-binding protein SsuA/TauA family.</text>
</comment>
<proteinExistence type="inferred from homology"/>
<comment type="subcellular location">
    <subcellularLocation>
        <location evidence="1">Periplasm</location>
    </subcellularLocation>
</comment>
<dbReference type="InterPro" id="IPR015168">
    <property type="entry name" value="SsuA/THI5"/>
</dbReference>
<dbReference type="PANTHER" id="PTHR30024:SF47">
    <property type="entry name" value="TAURINE-BINDING PERIPLASMIC PROTEIN"/>
    <property type="match status" value="1"/>
</dbReference>
<organism evidence="6 7">
    <name type="scientific">Phyllobacterium myrsinacearum</name>
    <dbReference type="NCBI Taxonomy" id="28101"/>
    <lineage>
        <taxon>Bacteria</taxon>
        <taxon>Pseudomonadati</taxon>
        <taxon>Pseudomonadota</taxon>
        <taxon>Alphaproteobacteria</taxon>
        <taxon>Hyphomicrobiales</taxon>
        <taxon>Phyllobacteriaceae</taxon>
        <taxon>Phyllobacterium</taxon>
    </lineage>
</organism>
<dbReference type="GO" id="GO:0042597">
    <property type="term" value="C:periplasmic space"/>
    <property type="evidence" value="ECO:0007669"/>
    <property type="project" value="UniProtKB-SubCell"/>
</dbReference>
<gene>
    <name evidence="6" type="ORF">C5750_06880</name>
</gene>
<dbReference type="EMBL" id="PVBT01000001">
    <property type="protein sequence ID" value="PRD58792.1"/>
    <property type="molecule type" value="Genomic_DNA"/>
</dbReference>
<dbReference type="OrthoDB" id="7374754at2"/>
<dbReference type="Pfam" id="PF09084">
    <property type="entry name" value="NMT1"/>
    <property type="match status" value="1"/>
</dbReference>
<name>A0A2S9JZX8_9HYPH</name>
<keyword evidence="3 4" id="KW-0732">Signal</keyword>
<accession>A0A2S9JZX8</accession>
<evidence type="ECO:0000259" key="5">
    <source>
        <dbReference type="SMART" id="SM00062"/>
    </source>
</evidence>
<evidence type="ECO:0000256" key="3">
    <source>
        <dbReference type="ARBA" id="ARBA00022729"/>
    </source>
</evidence>
<feature type="domain" description="Solute-binding protein family 3/N-terminal" evidence="5">
    <location>
        <begin position="42"/>
        <end position="264"/>
    </location>
</feature>
<sequence length="331" mass="35423">MPVYSSCQKNEQRGHHMKIKWYLGAACAALLASAAPSQADTAVSVGISGWTGFAPLTLAKEAGIFKKNGLDVTLTKIPQASRHLALASGDVQCAATTVETWISWNANGVATKQIFQMDKSFGADGMVVRSDVAKIADLKGKAIAASAPGTSPYFVLAWMLKHNGLSLKDVKVVNLEPGPAAQAFVAGQNDAAMTYEPYLSTVRAAPDKGKIIATTLDYPVVMDTFGCTNAFLDKNPEAAKAFAKSYFDALELIAADKDKAYGIMGADVKQSAEVFGNSAQYLRWQDKAANQAFFEKDFAKFSDEAADLLLEIGIIKKKPDISTIVDTSFIK</sequence>
<evidence type="ECO:0000256" key="4">
    <source>
        <dbReference type="SAM" id="SignalP"/>
    </source>
</evidence>
<protein>
    <submittedName>
        <fullName evidence="6">ABC transporter permease</fullName>
    </submittedName>
</protein>
<dbReference type="PANTHER" id="PTHR30024">
    <property type="entry name" value="ALIPHATIC SULFONATES-BINDING PROTEIN-RELATED"/>
    <property type="match status" value="1"/>
</dbReference>
<dbReference type="Proteomes" id="UP000238563">
    <property type="component" value="Unassembled WGS sequence"/>
</dbReference>
<evidence type="ECO:0000313" key="7">
    <source>
        <dbReference type="Proteomes" id="UP000238563"/>
    </source>
</evidence>
<dbReference type="Gene3D" id="3.40.190.10">
    <property type="entry name" value="Periplasmic binding protein-like II"/>
    <property type="match status" value="2"/>
</dbReference>
<feature type="signal peptide" evidence="4">
    <location>
        <begin position="1"/>
        <end position="39"/>
    </location>
</feature>
<evidence type="ECO:0000256" key="1">
    <source>
        <dbReference type="ARBA" id="ARBA00004418"/>
    </source>
</evidence>
<dbReference type="AlphaFoldDB" id="A0A2S9JZX8"/>
<keyword evidence="7" id="KW-1185">Reference proteome</keyword>
<comment type="caution">
    <text evidence="6">The sequence shown here is derived from an EMBL/GenBank/DDBJ whole genome shotgun (WGS) entry which is preliminary data.</text>
</comment>
<dbReference type="SUPFAM" id="SSF53850">
    <property type="entry name" value="Periplasmic binding protein-like II"/>
    <property type="match status" value="1"/>
</dbReference>
<feature type="chain" id="PRO_5015474701" evidence="4">
    <location>
        <begin position="40"/>
        <end position="331"/>
    </location>
</feature>